<dbReference type="EMBL" id="NCSJ02000360">
    <property type="protein sequence ID" value="RFU25139.1"/>
    <property type="molecule type" value="Genomic_DNA"/>
</dbReference>
<feature type="non-terminal residue" evidence="2">
    <location>
        <position position="1"/>
    </location>
</feature>
<sequence>MDPSTYEILVDTSGPSQPKANHSPMPPHIRIQPGQKTTKTNPLPPPSNDVQSSKTILFLSGSRTFQLMLQLSSTALPVFLHSIAEAKKLWIIMIWLSEKNWRRRIAEST</sequence>
<feature type="region of interest" description="Disordered" evidence="1">
    <location>
        <begin position="1"/>
        <end position="51"/>
    </location>
</feature>
<evidence type="ECO:0000313" key="3">
    <source>
        <dbReference type="Proteomes" id="UP000258309"/>
    </source>
</evidence>
<evidence type="ECO:0000256" key="1">
    <source>
        <dbReference type="SAM" id="MobiDB-lite"/>
    </source>
</evidence>
<proteinExistence type="predicted"/>
<keyword evidence="3" id="KW-1185">Reference proteome</keyword>
<protein>
    <submittedName>
        <fullName evidence="2">Uncharacterized protein</fullName>
    </submittedName>
</protein>
<accession>A0A3E2GVK0</accession>
<comment type="caution">
    <text evidence="2">The sequence shown here is derived from an EMBL/GenBank/DDBJ whole genome shotgun (WGS) entry which is preliminary data.</text>
</comment>
<reference evidence="2 3" key="1">
    <citation type="submission" date="2018-05" db="EMBL/GenBank/DDBJ databases">
        <title>Draft genome sequence of Scytalidium lignicola DSM 105466, a ubiquitous saprotrophic fungus.</title>
        <authorList>
            <person name="Buettner E."/>
            <person name="Gebauer A.M."/>
            <person name="Hofrichter M."/>
            <person name="Liers C."/>
            <person name="Kellner H."/>
        </authorList>
    </citation>
    <scope>NUCLEOTIDE SEQUENCE [LARGE SCALE GENOMIC DNA]</scope>
    <source>
        <strain evidence="2 3">DSM 105466</strain>
    </source>
</reference>
<dbReference type="Proteomes" id="UP000258309">
    <property type="component" value="Unassembled WGS sequence"/>
</dbReference>
<evidence type="ECO:0000313" key="2">
    <source>
        <dbReference type="EMBL" id="RFU25139.1"/>
    </source>
</evidence>
<feature type="non-terminal residue" evidence="2">
    <location>
        <position position="109"/>
    </location>
</feature>
<name>A0A3E2GVK0_SCYLI</name>
<gene>
    <name evidence="2" type="ORF">B7463_g11201</name>
</gene>
<dbReference type="AlphaFoldDB" id="A0A3E2GVK0"/>
<organism evidence="2 3">
    <name type="scientific">Scytalidium lignicola</name>
    <name type="common">Hyphomycete</name>
    <dbReference type="NCBI Taxonomy" id="5539"/>
    <lineage>
        <taxon>Eukaryota</taxon>
        <taxon>Fungi</taxon>
        <taxon>Dikarya</taxon>
        <taxon>Ascomycota</taxon>
        <taxon>Pezizomycotina</taxon>
        <taxon>Leotiomycetes</taxon>
        <taxon>Leotiomycetes incertae sedis</taxon>
        <taxon>Scytalidium</taxon>
    </lineage>
</organism>